<dbReference type="GO" id="GO:0006869">
    <property type="term" value="P:lipid transport"/>
    <property type="evidence" value="ECO:0007669"/>
    <property type="project" value="InterPro"/>
</dbReference>
<reference evidence="5" key="1">
    <citation type="submission" date="2018-02" db="EMBL/GenBank/DDBJ databases">
        <authorList>
            <person name="Cohen D.B."/>
            <person name="Kent A.D."/>
        </authorList>
    </citation>
    <scope>NUCLEOTIDE SEQUENCE</scope>
</reference>
<dbReference type="GO" id="GO:0008289">
    <property type="term" value="F:lipid binding"/>
    <property type="evidence" value="ECO:0007669"/>
    <property type="project" value="InterPro"/>
</dbReference>
<dbReference type="PANTHER" id="PTHR33076">
    <property type="entry name" value="NON-SPECIFIC LIPID-TRANSFER PROTEIN 2-RELATED"/>
    <property type="match status" value="1"/>
</dbReference>
<gene>
    <name evidence="5" type="ORF">FSB_LOCUS3978</name>
</gene>
<keyword evidence="2" id="KW-1015">Disulfide bond</keyword>
<dbReference type="AlphaFoldDB" id="A0A2N9EAV3"/>
<evidence type="ECO:0000259" key="4">
    <source>
        <dbReference type="Pfam" id="PF00234"/>
    </source>
</evidence>
<evidence type="ECO:0000256" key="1">
    <source>
        <dbReference type="ARBA" id="ARBA00009748"/>
    </source>
</evidence>
<dbReference type="Gene3D" id="1.10.110.10">
    <property type="entry name" value="Plant lipid-transfer and hydrophobic proteins"/>
    <property type="match status" value="1"/>
</dbReference>
<proteinExistence type="inferred from homology"/>
<protein>
    <recommendedName>
        <fullName evidence="4">Bifunctional inhibitor/plant lipid transfer protein/seed storage helical domain-containing protein</fullName>
    </recommendedName>
</protein>
<dbReference type="InterPro" id="IPR016140">
    <property type="entry name" value="Bifunc_inhib/LTP/seed_store"/>
</dbReference>
<dbReference type="SUPFAM" id="SSF47699">
    <property type="entry name" value="Bifunctional inhibitor/lipid-transfer protein/seed storage 2S albumin"/>
    <property type="match status" value="1"/>
</dbReference>
<dbReference type="InterPro" id="IPR036312">
    <property type="entry name" value="Bifun_inhib/LTP/seed_sf"/>
</dbReference>
<dbReference type="PRINTS" id="PR00382">
    <property type="entry name" value="LIPIDTRNSFER"/>
</dbReference>
<sequence length="142" mass="15596">MEKEMMGWSALAFGLVILVFSVCPSNAIRPITCIEALTSLLPCQPFLVGFGPETPGFPCCFGVQNVVKKATTTEIRRALCECFKESAKSLGVKPERAKLIPKSCGVTVPIPIGMVIKIPIRILKSYDFTIQHYENELQSTES</sequence>
<name>A0A2N9EAV3_FAGSY</name>
<accession>A0A2N9EAV3</accession>
<dbReference type="EMBL" id="OIVN01000198">
    <property type="protein sequence ID" value="SPC76096.1"/>
    <property type="molecule type" value="Genomic_DNA"/>
</dbReference>
<evidence type="ECO:0000313" key="5">
    <source>
        <dbReference type="EMBL" id="SPC76096.1"/>
    </source>
</evidence>
<feature type="signal peptide" evidence="3">
    <location>
        <begin position="1"/>
        <end position="27"/>
    </location>
</feature>
<dbReference type="CDD" id="cd01960">
    <property type="entry name" value="nsLTP1"/>
    <property type="match status" value="1"/>
</dbReference>
<organism evidence="5">
    <name type="scientific">Fagus sylvatica</name>
    <name type="common">Beechnut</name>
    <dbReference type="NCBI Taxonomy" id="28930"/>
    <lineage>
        <taxon>Eukaryota</taxon>
        <taxon>Viridiplantae</taxon>
        <taxon>Streptophyta</taxon>
        <taxon>Embryophyta</taxon>
        <taxon>Tracheophyta</taxon>
        <taxon>Spermatophyta</taxon>
        <taxon>Magnoliopsida</taxon>
        <taxon>eudicotyledons</taxon>
        <taxon>Gunneridae</taxon>
        <taxon>Pentapetalae</taxon>
        <taxon>rosids</taxon>
        <taxon>fabids</taxon>
        <taxon>Fagales</taxon>
        <taxon>Fagaceae</taxon>
        <taxon>Fagus</taxon>
    </lineage>
</organism>
<keyword evidence="3" id="KW-0732">Signal</keyword>
<comment type="similarity">
    <text evidence="1">Belongs to the plant LTP family.</text>
</comment>
<evidence type="ECO:0000256" key="2">
    <source>
        <dbReference type="ARBA" id="ARBA00023157"/>
    </source>
</evidence>
<evidence type="ECO:0000256" key="3">
    <source>
        <dbReference type="SAM" id="SignalP"/>
    </source>
</evidence>
<feature type="chain" id="PRO_5014892905" description="Bifunctional inhibitor/plant lipid transfer protein/seed storage helical domain-containing protein" evidence="3">
    <location>
        <begin position="28"/>
        <end position="142"/>
    </location>
</feature>
<dbReference type="InterPro" id="IPR000528">
    <property type="entry name" value="Plant_nsLTP"/>
</dbReference>
<feature type="domain" description="Bifunctional inhibitor/plant lipid transfer protein/seed storage helical" evidence="4">
    <location>
        <begin position="33"/>
        <end position="110"/>
    </location>
</feature>
<dbReference type="Pfam" id="PF00234">
    <property type="entry name" value="Tryp_alpha_amyl"/>
    <property type="match status" value="1"/>
</dbReference>